<evidence type="ECO:0000313" key="3">
    <source>
        <dbReference type="EMBL" id="RLN15568.1"/>
    </source>
</evidence>
<dbReference type="OrthoDB" id="769613at2759"/>
<feature type="compositionally biased region" description="Basic and acidic residues" evidence="1">
    <location>
        <begin position="357"/>
        <end position="373"/>
    </location>
</feature>
<sequence length="1019" mass="114046">MVLWEAAHAPGLASGAPIGMEETEQNRPPGGRARRKEELIRHAARHGHRARRMRMRRLGFLCSFHERPRMGMNMINLSRQWHRVQGDRYLSFRRSFLAPAVGCLRKSYSEMPARMAEEFSQEVKKDFDRQMGCMAGMFQIFDRRRLLTGRQRGGSPGTGNELPSGHDLPGSSMYAPVYNSAIPNTTPEKSFSKSTTENSILSMESSRVSSSSSSCSSLSSLDGSKPVQQELPYINEEPVEGRTVRNSRSLKSSNKVVKSKQRNTDFRDVVKDSISRDSGVLTIKTTTMAQRNGLHKDSPRPLLISKSTDGTYVIAINRSSGLPAYVGEPSRQPRFSCDDRQMLQQAEAQDSQMPSSKLRELPRLSLDSRKESVRPSSHLNDFGYAKADDSLIDNLKSQESPGHRRASSVIAKLMGLEETLDSSGPARSHRQAHDIQNGHPSQIPRSICPDSSVSQPMVQPPILKTRPSARFAPEAAPLKQQERGITRYNDEARPRSASTYNDMERRLRHLALSECNKDLRALRILGNLHAKHTPFERDYNARLLLIQKATAEGNNTTAQDLQSPVVIIKPARGIMRPNASVASLAGPKVHRKLQHEERPFTRKSDNSDRKKTHPHHGRIHSRAEEAVGSTISPSPSRSLSPRLVQKKSDCGRIPRLSVPPMSPGKTPDEVVSPRVRLRARAAQANNICRDDKMSMIPESRISLSKHVDMGIIDYPNLNVNTSCSHQSNTVSKLNNEETPPILSSNKKNIHPLENIPSPISVLDATFCQDGFSPSLRNISNSFQDVSTHTLDECWNPVSLPDTPILKKNREGDHILPENMTALIQKLELLQLLSDEAPSTNDNLLMDTANKDCHYIYEILSASGLLHSELGSRMMPCQFQLPRYPINTGVFLILEQAKPAAGKLHRKLIFDLTNELIAQKIHNGGSVRQPLQLFRCKKSSGLHLFKELCSEIEILQSEASIIRLSEEEEEESKPAKNAVDEMGKWKSFDSELQGMVLDIERYIFKNLIDEVINGEAMRKV</sequence>
<feature type="compositionally biased region" description="Polar residues" evidence="1">
    <location>
        <begin position="346"/>
        <end position="355"/>
    </location>
</feature>
<feature type="region of interest" description="Disordered" evidence="1">
    <location>
        <begin position="14"/>
        <end position="37"/>
    </location>
</feature>
<feature type="region of interest" description="Disordered" evidence="1">
    <location>
        <begin position="420"/>
        <end position="441"/>
    </location>
</feature>
<dbReference type="Proteomes" id="UP000275267">
    <property type="component" value="Unassembled WGS sequence"/>
</dbReference>
<protein>
    <submittedName>
        <fullName evidence="3">Protein LONGIFOLIA 1-like</fullName>
    </submittedName>
</protein>
<feature type="region of interest" description="Disordered" evidence="1">
    <location>
        <begin position="474"/>
        <end position="495"/>
    </location>
</feature>
<dbReference type="GO" id="GO:0051513">
    <property type="term" value="P:regulation of monopolar cell growth"/>
    <property type="evidence" value="ECO:0007669"/>
    <property type="project" value="InterPro"/>
</dbReference>
<dbReference type="EMBL" id="PQIB02000005">
    <property type="protein sequence ID" value="RLN15568.1"/>
    <property type="molecule type" value="Genomic_DNA"/>
</dbReference>
<feature type="domain" description="DUF4378" evidence="2">
    <location>
        <begin position="852"/>
        <end position="1009"/>
    </location>
</feature>
<name>A0A3L6S3T0_PANMI</name>
<feature type="compositionally biased region" description="Low complexity" evidence="1">
    <location>
        <begin position="199"/>
        <end position="224"/>
    </location>
</feature>
<dbReference type="InterPro" id="IPR025486">
    <property type="entry name" value="DUF4378"/>
</dbReference>
<organism evidence="3 4">
    <name type="scientific">Panicum miliaceum</name>
    <name type="common">Proso millet</name>
    <name type="synonym">Broomcorn millet</name>
    <dbReference type="NCBI Taxonomy" id="4540"/>
    <lineage>
        <taxon>Eukaryota</taxon>
        <taxon>Viridiplantae</taxon>
        <taxon>Streptophyta</taxon>
        <taxon>Embryophyta</taxon>
        <taxon>Tracheophyta</taxon>
        <taxon>Spermatophyta</taxon>
        <taxon>Magnoliopsida</taxon>
        <taxon>Liliopsida</taxon>
        <taxon>Poales</taxon>
        <taxon>Poaceae</taxon>
        <taxon>PACMAD clade</taxon>
        <taxon>Panicoideae</taxon>
        <taxon>Panicodae</taxon>
        <taxon>Paniceae</taxon>
        <taxon>Panicinae</taxon>
        <taxon>Panicum</taxon>
        <taxon>Panicum sect. Panicum</taxon>
    </lineage>
</organism>
<evidence type="ECO:0000256" key="1">
    <source>
        <dbReference type="SAM" id="MobiDB-lite"/>
    </source>
</evidence>
<feature type="compositionally biased region" description="Polar residues" evidence="1">
    <location>
        <begin position="181"/>
        <end position="198"/>
    </location>
</feature>
<feature type="compositionally biased region" description="Low complexity" evidence="1">
    <location>
        <begin position="632"/>
        <end position="643"/>
    </location>
</feature>
<dbReference type="PANTHER" id="PTHR31680">
    <property type="entry name" value="LONGIFOLIA PROTEIN"/>
    <property type="match status" value="1"/>
</dbReference>
<dbReference type="PANTHER" id="PTHR31680:SF11">
    <property type="entry name" value="EXPRESSED PROTEIN"/>
    <property type="match status" value="1"/>
</dbReference>
<feature type="compositionally biased region" description="Basic and acidic residues" evidence="1">
    <location>
        <begin position="594"/>
        <end position="609"/>
    </location>
</feature>
<proteinExistence type="predicted"/>
<comment type="caution">
    <text evidence="3">The sequence shown here is derived from an EMBL/GenBank/DDBJ whole genome shotgun (WGS) entry which is preliminary data.</text>
</comment>
<dbReference type="Pfam" id="PF14309">
    <property type="entry name" value="DUF4378"/>
    <property type="match status" value="1"/>
</dbReference>
<feature type="region of interest" description="Disordered" evidence="1">
    <location>
        <begin position="580"/>
        <end position="670"/>
    </location>
</feature>
<feature type="compositionally biased region" description="Low complexity" evidence="1">
    <location>
        <begin position="244"/>
        <end position="256"/>
    </location>
</feature>
<evidence type="ECO:0000313" key="4">
    <source>
        <dbReference type="Proteomes" id="UP000275267"/>
    </source>
</evidence>
<dbReference type="InterPro" id="IPR033334">
    <property type="entry name" value="LNG1/2"/>
</dbReference>
<feature type="region of interest" description="Disordered" evidence="1">
    <location>
        <begin position="149"/>
        <end position="261"/>
    </location>
</feature>
<accession>A0A3L6S3T0</accession>
<reference evidence="4" key="1">
    <citation type="journal article" date="2019" name="Nat. Commun.">
        <title>The genome of broomcorn millet.</title>
        <authorList>
            <person name="Zou C."/>
            <person name="Miki D."/>
            <person name="Li D."/>
            <person name="Tang Q."/>
            <person name="Xiao L."/>
            <person name="Rajput S."/>
            <person name="Deng P."/>
            <person name="Jia W."/>
            <person name="Huang R."/>
            <person name="Zhang M."/>
            <person name="Sun Y."/>
            <person name="Hu J."/>
            <person name="Fu X."/>
            <person name="Schnable P.S."/>
            <person name="Li F."/>
            <person name="Zhang H."/>
            <person name="Feng B."/>
            <person name="Zhu X."/>
            <person name="Liu R."/>
            <person name="Schnable J.C."/>
            <person name="Zhu J.-K."/>
            <person name="Zhang H."/>
        </authorList>
    </citation>
    <scope>NUCLEOTIDE SEQUENCE [LARGE SCALE GENOMIC DNA]</scope>
</reference>
<keyword evidence="4" id="KW-1185">Reference proteome</keyword>
<dbReference type="STRING" id="4540.A0A3L6S3T0"/>
<feature type="compositionally biased region" description="Basic residues" evidence="1">
    <location>
        <begin position="610"/>
        <end position="620"/>
    </location>
</feature>
<gene>
    <name evidence="3" type="ORF">C2845_PM02G23250</name>
</gene>
<feature type="compositionally biased region" description="Basic and acidic residues" evidence="1">
    <location>
        <begin position="480"/>
        <end position="494"/>
    </location>
</feature>
<feature type="region of interest" description="Disordered" evidence="1">
    <location>
        <begin position="346"/>
        <end position="381"/>
    </location>
</feature>
<dbReference type="AlphaFoldDB" id="A0A3L6S3T0"/>
<evidence type="ECO:0000259" key="2">
    <source>
        <dbReference type="Pfam" id="PF14309"/>
    </source>
</evidence>